<name>F4Q8G0_CACFS</name>
<dbReference type="OMA" id="AEECENC"/>
<keyword evidence="1" id="KW-1015">Disulfide bond</keyword>
<dbReference type="EMBL" id="GL883025">
    <property type="protein sequence ID" value="EGG16060.1"/>
    <property type="molecule type" value="Genomic_DNA"/>
</dbReference>
<proteinExistence type="predicted"/>
<feature type="signal peptide" evidence="2">
    <location>
        <begin position="1"/>
        <end position="24"/>
    </location>
</feature>
<evidence type="ECO:0000313" key="4">
    <source>
        <dbReference type="EMBL" id="EGG16060.1"/>
    </source>
</evidence>
<dbReference type="PROSITE" id="PS50015">
    <property type="entry name" value="SAP_B"/>
    <property type="match status" value="1"/>
</dbReference>
<evidence type="ECO:0000259" key="3">
    <source>
        <dbReference type="PROSITE" id="PS50015"/>
    </source>
</evidence>
<dbReference type="AlphaFoldDB" id="F4Q8G0"/>
<dbReference type="RefSeq" id="XP_004352385.1">
    <property type="nucleotide sequence ID" value="XM_004352333.1"/>
</dbReference>
<accession>F4Q8G0</accession>
<keyword evidence="2" id="KW-0732">Signal</keyword>
<sequence>MRISTLLIIALVCLCFSMLYVVNANANEAERAKDDCIACQHAFDTLDKQVPASARSTRDAMTSYLQNYCNGIAASLPVSSPIPLPTSPCGLFNAHKDQVIRQLTKNENYSQACRNIGYAC</sequence>
<feature type="domain" description="Saposin B-type" evidence="3">
    <location>
        <begin position="32"/>
        <end position="120"/>
    </location>
</feature>
<reference evidence="5" key="1">
    <citation type="journal article" date="2011" name="Genome Res.">
        <title>Phylogeny-wide analysis of social amoeba genomes highlights ancient origins for complex intercellular communication.</title>
        <authorList>
            <person name="Heidel A.J."/>
            <person name="Lawal H.M."/>
            <person name="Felder M."/>
            <person name="Schilde C."/>
            <person name="Helps N.R."/>
            <person name="Tunggal B."/>
            <person name="Rivero F."/>
            <person name="John U."/>
            <person name="Schleicher M."/>
            <person name="Eichinger L."/>
            <person name="Platzer M."/>
            <person name="Noegel A.A."/>
            <person name="Schaap P."/>
            <person name="Gloeckner G."/>
        </authorList>
    </citation>
    <scope>NUCLEOTIDE SEQUENCE [LARGE SCALE GENOMIC DNA]</scope>
    <source>
        <strain evidence="5">SH3</strain>
    </source>
</reference>
<dbReference type="KEGG" id="dfa:DFA_09732"/>
<keyword evidence="5" id="KW-1185">Reference proteome</keyword>
<dbReference type="Proteomes" id="UP000007797">
    <property type="component" value="Unassembled WGS sequence"/>
</dbReference>
<dbReference type="InterPro" id="IPR008139">
    <property type="entry name" value="SaposinB_dom"/>
</dbReference>
<evidence type="ECO:0000313" key="5">
    <source>
        <dbReference type="Proteomes" id="UP000007797"/>
    </source>
</evidence>
<feature type="chain" id="PRO_5003316217" description="Saposin B-type domain-containing protein" evidence="2">
    <location>
        <begin position="25"/>
        <end position="120"/>
    </location>
</feature>
<gene>
    <name evidence="4" type="ORF">DFA_09732</name>
</gene>
<evidence type="ECO:0000256" key="1">
    <source>
        <dbReference type="ARBA" id="ARBA00023157"/>
    </source>
</evidence>
<protein>
    <recommendedName>
        <fullName evidence="3">Saposin B-type domain-containing protein</fullName>
    </recommendedName>
</protein>
<evidence type="ECO:0000256" key="2">
    <source>
        <dbReference type="SAM" id="SignalP"/>
    </source>
</evidence>
<organism evidence="4 5">
    <name type="scientific">Cavenderia fasciculata</name>
    <name type="common">Slime mold</name>
    <name type="synonym">Dictyostelium fasciculatum</name>
    <dbReference type="NCBI Taxonomy" id="261658"/>
    <lineage>
        <taxon>Eukaryota</taxon>
        <taxon>Amoebozoa</taxon>
        <taxon>Evosea</taxon>
        <taxon>Eumycetozoa</taxon>
        <taxon>Dictyostelia</taxon>
        <taxon>Acytosteliales</taxon>
        <taxon>Cavenderiaceae</taxon>
        <taxon>Cavenderia</taxon>
    </lineage>
</organism>
<dbReference type="GeneID" id="14867826"/>